<keyword evidence="2" id="KW-0067">ATP-binding</keyword>
<proteinExistence type="predicted"/>
<dbReference type="Pfam" id="PF00176">
    <property type="entry name" value="SNF2-rel_dom"/>
    <property type="match status" value="1"/>
</dbReference>
<evidence type="ECO:0000313" key="6">
    <source>
        <dbReference type="Proteomes" id="UP001357485"/>
    </source>
</evidence>
<feature type="region of interest" description="Disordered" evidence="3">
    <location>
        <begin position="112"/>
        <end position="149"/>
    </location>
</feature>
<evidence type="ECO:0000313" key="5">
    <source>
        <dbReference type="EMBL" id="KAK5282595.1"/>
    </source>
</evidence>
<evidence type="ECO:0000256" key="3">
    <source>
        <dbReference type="SAM" id="MobiDB-lite"/>
    </source>
</evidence>
<gene>
    <name evidence="5" type="primary">ISW2_2</name>
    <name evidence="5" type="ORF">LTR16_005762</name>
</gene>
<protein>
    <submittedName>
        <fullName evidence="5">Chromatin remodeling complex Adenosinetriphosphatase</fullName>
    </submittedName>
</protein>
<comment type="caution">
    <text evidence="5">The sequence shown here is derived from an EMBL/GenBank/DDBJ whole genome shotgun (WGS) entry which is preliminary data.</text>
</comment>
<feature type="compositionally biased region" description="Polar residues" evidence="3">
    <location>
        <begin position="21"/>
        <end position="36"/>
    </location>
</feature>
<dbReference type="PANTHER" id="PTHR10799">
    <property type="entry name" value="SNF2/RAD54 HELICASE FAMILY"/>
    <property type="match status" value="1"/>
</dbReference>
<feature type="region of interest" description="Disordered" evidence="3">
    <location>
        <begin position="1"/>
        <end position="72"/>
    </location>
</feature>
<accession>A0ABR0M5E6</accession>
<dbReference type="SUPFAM" id="SSF52540">
    <property type="entry name" value="P-loop containing nucleoside triphosphate hydrolases"/>
    <property type="match status" value="1"/>
</dbReference>
<organism evidence="5 6">
    <name type="scientific">Cryomyces antarcticus</name>
    <dbReference type="NCBI Taxonomy" id="329879"/>
    <lineage>
        <taxon>Eukaryota</taxon>
        <taxon>Fungi</taxon>
        <taxon>Dikarya</taxon>
        <taxon>Ascomycota</taxon>
        <taxon>Pezizomycotina</taxon>
        <taxon>Dothideomycetes</taxon>
        <taxon>Dothideomycetes incertae sedis</taxon>
        <taxon>Cryomyces</taxon>
    </lineage>
</organism>
<evidence type="ECO:0000256" key="2">
    <source>
        <dbReference type="ARBA" id="ARBA00022840"/>
    </source>
</evidence>
<name>A0ABR0M5E6_9PEZI</name>
<evidence type="ECO:0000256" key="1">
    <source>
        <dbReference type="ARBA" id="ARBA00022741"/>
    </source>
</evidence>
<sequence length="273" mass="31032">MNGDSFCANGDESMADVQDTPDYTDSETNPNTTATSEAGDVPHTDGRKKRSEATQLRKSVFGRKHDRLGESKEDDSIRRFRYLLGLTDLFRHFIDTNPNPRIKEIMAEIDRQNQEDDAKAKKGHSRKGGAAAERRRRTEQEEDAELLRDGKRGGNAETIFRESPSFIKGGEMRDYQVAGLNWLISLHENGISGILADEMGLGKTLQTISFLGYLRFVESIRGPHLVVVPKSTLDNWKREFTRWIPEINVLVLQGAKDERHELINDRLIDENFD</sequence>
<dbReference type="InterPro" id="IPR038718">
    <property type="entry name" value="SNF2-like_sf"/>
</dbReference>
<dbReference type="Gene3D" id="3.40.50.10810">
    <property type="entry name" value="Tandem AAA-ATPase domain"/>
    <property type="match status" value="1"/>
</dbReference>
<dbReference type="Proteomes" id="UP001357485">
    <property type="component" value="Unassembled WGS sequence"/>
</dbReference>
<feature type="non-terminal residue" evidence="5">
    <location>
        <position position="273"/>
    </location>
</feature>
<dbReference type="EMBL" id="JAVRRA010000975">
    <property type="protein sequence ID" value="KAK5282595.1"/>
    <property type="molecule type" value="Genomic_DNA"/>
</dbReference>
<dbReference type="InterPro" id="IPR027417">
    <property type="entry name" value="P-loop_NTPase"/>
</dbReference>
<reference evidence="5 6" key="1">
    <citation type="submission" date="2023-08" db="EMBL/GenBank/DDBJ databases">
        <title>Black Yeasts Isolated from many extreme environments.</title>
        <authorList>
            <person name="Coleine C."/>
            <person name="Stajich J.E."/>
            <person name="Selbmann L."/>
        </authorList>
    </citation>
    <scope>NUCLEOTIDE SEQUENCE [LARGE SCALE GENOMIC DNA]</scope>
    <source>
        <strain evidence="5 6">CCFEE 536</strain>
    </source>
</reference>
<evidence type="ECO:0000259" key="4">
    <source>
        <dbReference type="PROSITE" id="PS51192"/>
    </source>
</evidence>
<dbReference type="InterPro" id="IPR000330">
    <property type="entry name" value="SNF2_N"/>
</dbReference>
<keyword evidence="6" id="KW-1185">Reference proteome</keyword>
<keyword evidence="1" id="KW-0547">Nucleotide-binding</keyword>
<dbReference type="InterPro" id="IPR014001">
    <property type="entry name" value="Helicase_ATP-bd"/>
</dbReference>
<feature type="compositionally biased region" description="Basic and acidic residues" evidence="3">
    <location>
        <begin position="132"/>
        <end position="149"/>
    </location>
</feature>
<dbReference type="PROSITE" id="PS51192">
    <property type="entry name" value="HELICASE_ATP_BIND_1"/>
    <property type="match status" value="1"/>
</dbReference>
<feature type="domain" description="Helicase ATP-binding" evidence="4">
    <location>
        <begin position="184"/>
        <end position="273"/>
    </location>
</feature>